<dbReference type="VEuPathDB" id="FungiDB:TRICI_005794"/>
<evidence type="ECO:0008006" key="4">
    <source>
        <dbReference type="Google" id="ProtNLM"/>
    </source>
</evidence>
<dbReference type="EMBL" id="SWFS01000456">
    <property type="protein sequence ID" value="KAA8902870.1"/>
    <property type="molecule type" value="Genomic_DNA"/>
</dbReference>
<accession>A0A642UPA3</accession>
<evidence type="ECO:0000313" key="3">
    <source>
        <dbReference type="Proteomes" id="UP000761534"/>
    </source>
</evidence>
<evidence type="ECO:0000313" key="2">
    <source>
        <dbReference type="EMBL" id="KAA8902870.1"/>
    </source>
</evidence>
<dbReference type="Proteomes" id="UP000761534">
    <property type="component" value="Unassembled WGS sequence"/>
</dbReference>
<sequence>MIRCWLLIGVFLATACLAVDLEKVYSPFRSRTDLLPSKLNVTKIDKDNVTDQPLFLAPWSPGEIKASQTYLGPHIFSGHGNLIWTGFGLYANSISNFMPFKHDNETKISFYDGNVADSGVGFGSFNLMNNKYQVVQRLGNTQGYLHDFHEFQVTGEDTAAFSTYKAVPYDLSDFDDFDGDEGWVYENLVTEVNMTNDEVVFQWHSLDHISVGDTKVKQLMKSTGASSSVPFDYLHLNSIQKDDDGNYLLSCRHTWSLYYIEGKSGKVLWRLGKSEGDNDWDIEDEAVFAYQHDARWVDPSYINKKEEKNVKYISLFDNSQTGGEPENYRDYSRGMIIKLDSSDGATDDKDKKGKVTLVHEYKLPDGSGASASQGSTQVLSNSNVVVGWGSNPYVTEHKLDGTIVFEAVINDKEYASYRAFKAPFEGDPQEHPAVASVYSKDDNKTTCYMSWNGATKVSKWEVHSGRNATGSKDSLLKKADKNKEDFETVVKVDGKHDYITVKALASNDSSLASGVTKTFEVNQIPEQKMQDDDDDDSSASTMKRSPLVLLSLLTITYFFL</sequence>
<dbReference type="InterPro" id="IPR039535">
    <property type="entry name" value="ASST-like"/>
</dbReference>
<protein>
    <recommendedName>
        <fullName evidence="4">ASST-domain-containing protein</fullName>
    </recommendedName>
</protein>
<reference evidence="2" key="1">
    <citation type="journal article" date="2019" name="G3 (Bethesda)">
        <title>Genome Assemblies of Two Rare Opportunistic Yeast Pathogens: Diutina rugosa (syn. Candida rugosa) and Trichomonascus ciferrii (syn. Candida ciferrii).</title>
        <authorList>
            <person name="Mixao V."/>
            <person name="Saus E."/>
            <person name="Hansen A.P."/>
            <person name="Lass-Florl C."/>
            <person name="Gabaldon T."/>
        </authorList>
    </citation>
    <scope>NUCLEOTIDE SEQUENCE</scope>
    <source>
        <strain evidence="2">CBS 4856</strain>
    </source>
</reference>
<dbReference type="PANTHER" id="PTHR35340:SF8">
    <property type="entry name" value="ASST-DOMAIN-CONTAINING PROTEIN"/>
    <property type="match status" value="1"/>
</dbReference>
<organism evidence="2 3">
    <name type="scientific">Trichomonascus ciferrii</name>
    <dbReference type="NCBI Taxonomy" id="44093"/>
    <lineage>
        <taxon>Eukaryota</taxon>
        <taxon>Fungi</taxon>
        <taxon>Dikarya</taxon>
        <taxon>Ascomycota</taxon>
        <taxon>Saccharomycotina</taxon>
        <taxon>Dipodascomycetes</taxon>
        <taxon>Dipodascales</taxon>
        <taxon>Trichomonascaceae</taxon>
        <taxon>Trichomonascus</taxon>
        <taxon>Trichomonascus ciferrii complex</taxon>
    </lineage>
</organism>
<gene>
    <name evidence="2" type="ORF">TRICI_005794</name>
</gene>
<dbReference type="OrthoDB" id="5427350at2759"/>
<evidence type="ECO:0000256" key="1">
    <source>
        <dbReference type="SAM" id="SignalP"/>
    </source>
</evidence>
<keyword evidence="3" id="KW-1185">Reference proteome</keyword>
<keyword evidence="1" id="KW-0732">Signal</keyword>
<dbReference type="Pfam" id="PF14269">
    <property type="entry name" value="Arylsulfotran_2"/>
    <property type="match status" value="1"/>
</dbReference>
<name>A0A642UPA3_9ASCO</name>
<dbReference type="PROSITE" id="PS51257">
    <property type="entry name" value="PROKAR_LIPOPROTEIN"/>
    <property type="match status" value="1"/>
</dbReference>
<feature type="chain" id="PRO_5024962451" description="ASST-domain-containing protein" evidence="1">
    <location>
        <begin position="19"/>
        <end position="560"/>
    </location>
</feature>
<proteinExistence type="predicted"/>
<dbReference type="PANTHER" id="PTHR35340">
    <property type="entry name" value="PQQ ENZYME REPEAT PROTEIN-RELATED"/>
    <property type="match status" value="1"/>
</dbReference>
<dbReference type="InterPro" id="IPR053143">
    <property type="entry name" value="Arylsulfate_ST"/>
</dbReference>
<comment type="caution">
    <text evidence="2">The sequence shown here is derived from an EMBL/GenBank/DDBJ whole genome shotgun (WGS) entry which is preliminary data.</text>
</comment>
<dbReference type="AlphaFoldDB" id="A0A642UPA3"/>
<feature type="signal peptide" evidence="1">
    <location>
        <begin position="1"/>
        <end position="18"/>
    </location>
</feature>